<dbReference type="Pfam" id="PF13469">
    <property type="entry name" value="Sulfotransfer_3"/>
    <property type="match status" value="1"/>
</dbReference>
<evidence type="ECO:0000256" key="1">
    <source>
        <dbReference type="SAM" id="MobiDB-lite"/>
    </source>
</evidence>
<dbReference type="OrthoDB" id="9777890at2"/>
<accession>B5GMI3</accession>
<dbReference type="EMBL" id="CM000914">
    <property type="protein sequence ID" value="EFG04491.2"/>
    <property type="molecule type" value="Genomic_DNA"/>
</dbReference>
<name>B5GMI3_STRCL</name>
<dbReference type="InterPro" id="IPR027417">
    <property type="entry name" value="P-loop_NTPase"/>
</dbReference>
<gene>
    <name evidence="2" type="ORF">SCLAV_p1004</name>
</gene>
<dbReference type="KEGG" id="sclf:BB341_29145"/>
<evidence type="ECO:0000313" key="3">
    <source>
        <dbReference type="Proteomes" id="UP000002357"/>
    </source>
</evidence>
<dbReference type="eggNOG" id="COG0438">
    <property type="taxonomic scope" value="Bacteria"/>
</dbReference>
<organism evidence="2 3">
    <name type="scientific">Streptomyces clavuligerus</name>
    <dbReference type="NCBI Taxonomy" id="1901"/>
    <lineage>
        <taxon>Bacteria</taxon>
        <taxon>Bacillati</taxon>
        <taxon>Actinomycetota</taxon>
        <taxon>Actinomycetes</taxon>
        <taxon>Kitasatosporales</taxon>
        <taxon>Streptomycetaceae</taxon>
        <taxon>Streptomyces</taxon>
    </lineage>
</organism>
<dbReference type="Gene3D" id="3.40.50.300">
    <property type="entry name" value="P-loop containing nucleotide triphosphate hydrolases"/>
    <property type="match status" value="1"/>
</dbReference>
<feature type="compositionally biased region" description="Pro residues" evidence="1">
    <location>
        <begin position="69"/>
        <end position="87"/>
    </location>
</feature>
<protein>
    <recommendedName>
        <fullName evidence="4">Sulfotransferase</fullName>
    </recommendedName>
</protein>
<dbReference type="AlphaFoldDB" id="B5GMI3"/>
<evidence type="ECO:0000313" key="2">
    <source>
        <dbReference type="EMBL" id="EFG04491.2"/>
    </source>
</evidence>
<geneLocation type="plasmid" evidence="2 3">
    <name>pSCL4</name>
</geneLocation>
<dbReference type="RefSeq" id="WP_003952939.1">
    <property type="nucleotide sequence ID" value="NZ_CM000914.1"/>
</dbReference>
<dbReference type="PANTHER" id="PTHR36451:SF1">
    <property type="entry name" value="OMEGA-HYDROXY-BETA-DIHYDROMENAQUINONE-9 SULFOTRANSFERASE STF3"/>
    <property type="match status" value="1"/>
</dbReference>
<dbReference type="SUPFAM" id="SSF52540">
    <property type="entry name" value="P-loop containing nucleoside triphosphate hydrolases"/>
    <property type="match status" value="1"/>
</dbReference>
<feature type="region of interest" description="Disordered" evidence="1">
    <location>
        <begin position="66"/>
        <end position="87"/>
    </location>
</feature>
<dbReference type="GeneID" id="93734094"/>
<dbReference type="Proteomes" id="UP000002357">
    <property type="component" value="Plasmid pSCL4"/>
</dbReference>
<reference evidence="2 3" key="1">
    <citation type="journal article" date="2010" name="Genome Biol. Evol.">
        <title>The sequence of a 1.8-mb bacterial linear plasmid reveals a rich evolutionary reservoir of secondary metabolic pathways.</title>
        <authorList>
            <person name="Medema M.H."/>
            <person name="Trefzer A."/>
            <person name="Kovalchuk A."/>
            <person name="van den Berg M."/>
            <person name="Mueller U."/>
            <person name="Heijne W."/>
            <person name="Wu L."/>
            <person name="Alam M.T."/>
            <person name="Ronning C.M."/>
            <person name="Nierman W.C."/>
            <person name="Bovenberg R.A.L."/>
            <person name="Breitling R."/>
            <person name="Takano E."/>
        </authorList>
    </citation>
    <scope>NUCLEOTIDE SEQUENCE [LARGE SCALE GENOMIC DNA]</scope>
    <source>
        <strain evidence="3">ATCC 27064 / DSM 738 / JCM 4710 / NBRC 13307 / NCIMB 12785 / NRRL 3585 / VKM Ac-602</strain>
        <plasmid evidence="2">pSCL4</plasmid>
    </source>
</reference>
<keyword evidence="2" id="KW-0614">Plasmid</keyword>
<dbReference type="PANTHER" id="PTHR36451">
    <property type="entry name" value="PAPS-DEPENDENT SULFOTRANSFERASE STF3"/>
    <property type="match status" value="1"/>
</dbReference>
<proteinExistence type="predicted"/>
<evidence type="ECO:0008006" key="4">
    <source>
        <dbReference type="Google" id="ProtNLM"/>
    </source>
</evidence>
<dbReference type="InterPro" id="IPR052736">
    <property type="entry name" value="Stf3_sulfotransferase"/>
</dbReference>
<sequence length="370" mass="40652">MKPLDPADLHARATAATGLDDFGDPSYREALDRLTEALNAEARLNAHGRAEARTTLTSALVNRLLLHRPPAPPTPPPTPPRIPPPTPLPGRPVVITGPPRSGSTFLHTLLAHHPGLHAPRLWELMHPLCPPGVTDSALIEATRHHVTAYYTAAPAMRDIHLMAAEGPEECEYLMTTAFHNTVLGLFGYRVPSYADWLLEQDLTNAYRLHRRQIGTILARRPAALRARLLLKCPSHIWYLPHLAAAYPDLTLIELRRDPRHATASTCSLTLHARRKRSDRTDPHEIGRQIDRALRLGAARLSAFTAAPPPGVTHIPVDYDDLVRAPAATAQRLFTLLGLPGLPPATLRRHLAQPAPRGRHVYSGADFGLTP</sequence>
<keyword evidence="3" id="KW-1185">Reference proteome</keyword>